<reference evidence="1 2" key="1">
    <citation type="submission" date="2016-06" db="EMBL/GenBank/DDBJ databases">
        <authorList>
            <person name="Kjaerup R.B."/>
            <person name="Dalgaard T.S."/>
            <person name="Juul-Madsen H.R."/>
        </authorList>
    </citation>
    <scope>NUCLEOTIDE SEQUENCE [LARGE SCALE GENOMIC DNA]</scope>
    <source>
        <strain evidence="1 2">1165133.8</strain>
    </source>
</reference>
<dbReference type="AlphaFoldDB" id="A0A1A3PEA5"/>
<gene>
    <name evidence="1" type="ORF">A5634_13700</name>
</gene>
<evidence type="ECO:0000313" key="1">
    <source>
        <dbReference type="EMBL" id="OBK31624.1"/>
    </source>
</evidence>
<sequence length="112" mass="12498">MGLMAMESDLLADRVLLGPCPKDLDRIRVQELAFNQFADRSARLERRVQRKPGLRPQETVGDLFFDFAADLVVLGFQEALDEVLVVAQNLVEYTERIHAAAPLPSASSTKQT</sequence>
<dbReference type="Proteomes" id="UP000093928">
    <property type="component" value="Unassembled WGS sequence"/>
</dbReference>
<organism evidence="1 2">
    <name type="scientific">Mycobacterium asiaticum</name>
    <dbReference type="NCBI Taxonomy" id="1790"/>
    <lineage>
        <taxon>Bacteria</taxon>
        <taxon>Bacillati</taxon>
        <taxon>Actinomycetota</taxon>
        <taxon>Actinomycetes</taxon>
        <taxon>Mycobacteriales</taxon>
        <taxon>Mycobacteriaceae</taxon>
        <taxon>Mycobacterium</taxon>
    </lineage>
</organism>
<protein>
    <submittedName>
        <fullName evidence="1">Uncharacterized protein</fullName>
    </submittedName>
</protein>
<proteinExistence type="predicted"/>
<dbReference type="EMBL" id="LZLS01000003">
    <property type="protein sequence ID" value="OBK31624.1"/>
    <property type="molecule type" value="Genomic_DNA"/>
</dbReference>
<accession>A0A1A3PEA5</accession>
<comment type="caution">
    <text evidence="1">The sequence shown here is derived from an EMBL/GenBank/DDBJ whole genome shotgun (WGS) entry which is preliminary data.</text>
</comment>
<evidence type="ECO:0000313" key="2">
    <source>
        <dbReference type="Proteomes" id="UP000093928"/>
    </source>
</evidence>
<name>A0A1A3PEA5_MYCAS</name>